<name>A0A2S9MNH0_9BURK</name>
<evidence type="ECO:0000313" key="1">
    <source>
        <dbReference type="EMBL" id="PRF60318.1"/>
    </source>
</evidence>
<dbReference type="Pfam" id="PF02962">
    <property type="entry name" value="CHMI"/>
    <property type="match status" value="1"/>
</dbReference>
<gene>
    <name evidence="1" type="ORF">C6Q15_15425</name>
</gene>
<accession>A0A2S9MNH0</accession>
<dbReference type="InterPro" id="IPR014347">
    <property type="entry name" value="Tautomerase/MIF_sf"/>
</dbReference>
<dbReference type="InterPro" id="IPR004220">
    <property type="entry name" value="5-COMe_2-OHmuconate_Isoase"/>
</dbReference>
<protein>
    <recommendedName>
        <fullName evidence="3">5-carboxymethyl-2-hydroxymuconate isomerase</fullName>
    </recommendedName>
</protein>
<dbReference type="CDD" id="cd00580">
    <property type="entry name" value="CHMI"/>
    <property type="match status" value="1"/>
</dbReference>
<dbReference type="SUPFAM" id="SSF55331">
    <property type="entry name" value="Tautomerase/MIF"/>
    <property type="match status" value="1"/>
</dbReference>
<dbReference type="RefSeq" id="WP_105795387.1">
    <property type="nucleotide sequence ID" value="NZ_JAHPLO010000022.1"/>
</dbReference>
<dbReference type="Proteomes" id="UP000238982">
    <property type="component" value="Unassembled WGS sequence"/>
</dbReference>
<dbReference type="EMBL" id="PVGH01000060">
    <property type="protein sequence ID" value="PRF60318.1"/>
    <property type="molecule type" value="Genomic_DNA"/>
</dbReference>
<evidence type="ECO:0000313" key="2">
    <source>
        <dbReference type="Proteomes" id="UP000238982"/>
    </source>
</evidence>
<dbReference type="AlphaFoldDB" id="A0A2S9MNH0"/>
<dbReference type="Gene3D" id="3.30.429.10">
    <property type="entry name" value="Macrophage Migration Inhibitory Factor"/>
    <property type="match status" value="1"/>
</dbReference>
<organism evidence="1 2">
    <name type="scientific">Burkholderia multivorans</name>
    <dbReference type="NCBI Taxonomy" id="87883"/>
    <lineage>
        <taxon>Bacteria</taxon>
        <taxon>Pseudomonadati</taxon>
        <taxon>Pseudomonadota</taxon>
        <taxon>Betaproteobacteria</taxon>
        <taxon>Burkholderiales</taxon>
        <taxon>Burkholderiaceae</taxon>
        <taxon>Burkholderia</taxon>
        <taxon>Burkholderia cepacia complex</taxon>
    </lineage>
</organism>
<dbReference type="GO" id="GO:0008704">
    <property type="term" value="F:5-carboxymethyl-2-hydroxymuconate delta-isomerase activity"/>
    <property type="evidence" value="ECO:0007669"/>
    <property type="project" value="InterPro"/>
</dbReference>
<proteinExistence type="predicted"/>
<reference evidence="1 2" key="1">
    <citation type="submission" date="2018-03" db="EMBL/GenBank/DDBJ databases">
        <authorList>
            <person name="Keele B.F."/>
        </authorList>
    </citation>
    <scope>NUCLEOTIDE SEQUENCE [LARGE SCALE GENOMIC DNA]</scope>
    <source>
        <strain evidence="1 2">AU19729</strain>
    </source>
</reference>
<dbReference type="PANTHER" id="PTHR37950">
    <property type="entry name" value="4-HYDROXYPHENYLACETATE CATABOLISM PROTEIN"/>
    <property type="match status" value="1"/>
</dbReference>
<sequence length="135" mass="14976">MPHLIIETTDNASDILPHDELARALHCAACSIGAFPADAIRTRLHIADHSVIGDGGDDAISVHVIVRIAKGRTVATRQRASEMLLDALTRLFDGHRETRPIALSVEIVELDPDTRRQWHNLREMAAQRAPVRETH</sequence>
<dbReference type="PANTHER" id="PTHR37950:SF1">
    <property type="entry name" value="4-HYDROXYPHENYLACETATE CATABOLISM PROTEIN"/>
    <property type="match status" value="1"/>
</dbReference>
<evidence type="ECO:0008006" key="3">
    <source>
        <dbReference type="Google" id="ProtNLM"/>
    </source>
</evidence>
<comment type="caution">
    <text evidence="1">The sequence shown here is derived from an EMBL/GenBank/DDBJ whole genome shotgun (WGS) entry which is preliminary data.</text>
</comment>